<gene>
    <name evidence="1" type="ORF">WKI58_09810</name>
</gene>
<organism evidence="1 2">
    <name type="scientific">Streptomyces pratisoli</name>
    <dbReference type="NCBI Taxonomy" id="3139917"/>
    <lineage>
        <taxon>Bacteria</taxon>
        <taxon>Bacillati</taxon>
        <taxon>Actinomycetota</taxon>
        <taxon>Actinomycetes</taxon>
        <taxon>Kitasatosporales</taxon>
        <taxon>Streptomycetaceae</taxon>
        <taxon>Streptomyces</taxon>
    </lineage>
</organism>
<accession>A0ACC6QEY3</accession>
<proteinExistence type="predicted"/>
<name>A0ACC6QEY3_9ACTN</name>
<comment type="caution">
    <text evidence="1">The sequence shown here is derived from an EMBL/GenBank/DDBJ whole genome shotgun (WGS) entry which is preliminary data.</text>
</comment>
<keyword evidence="2" id="KW-1185">Reference proteome</keyword>
<protein>
    <submittedName>
        <fullName evidence="1">Uncharacterized protein</fullName>
    </submittedName>
</protein>
<dbReference type="EMBL" id="JBBKAI010000002">
    <property type="protein sequence ID" value="MEJ8656819.1"/>
    <property type="molecule type" value="Genomic_DNA"/>
</dbReference>
<reference evidence="1" key="1">
    <citation type="submission" date="2024-03" db="EMBL/GenBank/DDBJ databases">
        <title>Novel Streptomyces species of biotechnological and ecological value are a feature of Machair soil.</title>
        <authorList>
            <person name="Prole J.R."/>
            <person name="Goodfellow M."/>
            <person name="Allenby N."/>
            <person name="Ward A.C."/>
        </authorList>
    </citation>
    <scope>NUCLEOTIDE SEQUENCE</scope>
    <source>
        <strain evidence="1">MS1.AVA.4</strain>
    </source>
</reference>
<dbReference type="Proteomes" id="UP001375539">
    <property type="component" value="Unassembled WGS sequence"/>
</dbReference>
<evidence type="ECO:0000313" key="2">
    <source>
        <dbReference type="Proteomes" id="UP001375539"/>
    </source>
</evidence>
<sequence>MGGLRHTRTAHTARPMALGSAVATLLAALFLCLGQAETAAGTARPHDAHQGFEGLTAAPGTPDPAAYSCPYDRGDCDLFPHLGPAVLTAPPLDSPLAVSGLPTDPATSALGGRPPRSGALPRAPDLHVLQVLRT</sequence>
<evidence type="ECO:0000313" key="1">
    <source>
        <dbReference type="EMBL" id="MEJ8656819.1"/>
    </source>
</evidence>